<keyword evidence="2" id="KW-1185">Reference proteome</keyword>
<dbReference type="InterPro" id="IPR011727">
    <property type="entry name" value="CHP02117"/>
</dbReference>
<proteinExistence type="predicted"/>
<evidence type="ECO:0008006" key="3">
    <source>
        <dbReference type="Google" id="ProtNLM"/>
    </source>
</evidence>
<name>A0A2C9D7G0_9HYPH</name>
<dbReference type="Pfam" id="PF09601">
    <property type="entry name" value="DUF2459"/>
    <property type="match status" value="1"/>
</dbReference>
<sequence>MAKAATKRKPGTRKKRTKARPFTGLKRVAIVLAAFVAVFAGAIWWTARPGSPLLYPPRAGAATIEVAIANHGWHAGLIVPTDRLRQVAYQDNLSALIDISERFLPHRYLEIGWGDEDFYRNTPVLSLSAIPTAVGALIGGERSTVFHLVGLDNEPRRAFARADVEEIALSEPGFRVLAARLNEAFARNTSGAPVDLGKGLYGDSAFYRAMGTYSLLDTCNHFTGRLLNAAGMAVWPVFDTISAGLMWDIRWHEGGKRAG</sequence>
<gene>
    <name evidence="1" type="ORF">HDIA_2632</name>
</gene>
<dbReference type="Proteomes" id="UP000223606">
    <property type="component" value="Chromosome 1"/>
</dbReference>
<dbReference type="RefSeq" id="WP_099556590.1">
    <property type="nucleotide sequence ID" value="NZ_LT960614.1"/>
</dbReference>
<dbReference type="OrthoDB" id="211174at2"/>
<protein>
    <recommendedName>
        <fullName evidence="3">TIGR02117 family protein</fullName>
    </recommendedName>
</protein>
<organism evidence="1 2">
    <name type="scientific">Hartmannibacter diazotrophicus</name>
    <dbReference type="NCBI Taxonomy" id="1482074"/>
    <lineage>
        <taxon>Bacteria</taxon>
        <taxon>Pseudomonadati</taxon>
        <taxon>Pseudomonadota</taxon>
        <taxon>Alphaproteobacteria</taxon>
        <taxon>Hyphomicrobiales</taxon>
        <taxon>Pleomorphomonadaceae</taxon>
        <taxon>Hartmannibacter</taxon>
    </lineage>
</organism>
<evidence type="ECO:0000313" key="2">
    <source>
        <dbReference type="Proteomes" id="UP000223606"/>
    </source>
</evidence>
<accession>A0A2C9D7G0</accession>
<evidence type="ECO:0000313" key="1">
    <source>
        <dbReference type="EMBL" id="SON56173.1"/>
    </source>
</evidence>
<dbReference type="EMBL" id="LT960614">
    <property type="protein sequence ID" value="SON56173.1"/>
    <property type="molecule type" value="Genomic_DNA"/>
</dbReference>
<dbReference type="KEGG" id="hdi:HDIA_2632"/>
<dbReference type="AlphaFoldDB" id="A0A2C9D7G0"/>
<reference evidence="2" key="1">
    <citation type="submission" date="2017-09" db="EMBL/GenBank/DDBJ databases">
        <title>Genome sequence of Nannocystis excedens DSM 71.</title>
        <authorList>
            <person name="Blom J."/>
        </authorList>
    </citation>
    <scope>NUCLEOTIDE SEQUENCE [LARGE SCALE GENOMIC DNA]</scope>
    <source>
        <strain evidence="2">type strain: E19</strain>
    </source>
</reference>